<keyword evidence="5" id="KW-1185">Reference proteome</keyword>
<protein>
    <submittedName>
        <fullName evidence="4">tRNA 5-methylaminomethyl-2-thiouridine biosynthesis bifunctional protein MnmC</fullName>
    </submittedName>
</protein>
<dbReference type="PANTHER" id="PTHR13847:SF289">
    <property type="entry name" value="GLYCINE OXIDASE"/>
    <property type="match status" value="1"/>
</dbReference>
<dbReference type="OrthoDB" id="9786494at2"/>
<dbReference type="GO" id="GO:0016645">
    <property type="term" value="F:oxidoreductase activity, acting on the CH-NH group of donors"/>
    <property type="evidence" value="ECO:0007669"/>
    <property type="project" value="InterPro"/>
</dbReference>
<evidence type="ECO:0000259" key="3">
    <source>
        <dbReference type="Pfam" id="PF05430"/>
    </source>
</evidence>
<name>A0A1B3B9R2_9GAMM</name>
<dbReference type="InterPro" id="IPR029063">
    <property type="entry name" value="SAM-dependent_MTases_sf"/>
</dbReference>
<dbReference type="Gene3D" id="3.30.9.10">
    <property type="entry name" value="D-Amino Acid Oxidase, subunit A, domain 2"/>
    <property type="match status" value="1"/>
</dbReference>
<dbReference type="RefSeq" id="WP_068990157.1">
    <property type="nucleotide sequence ID" value="NZ_CP012418.1"/>
</dbReference>
<dbReference type="Proteomes" id="UP000094147">
    <property type="component" value="Chromosome"/>
</dbReference>
<dbReference type="GO" id="GO:0004808">
    <property type="term" value="F:tRNA (5-methylaminomethyl-2-thiouridylate)(34)-methyltransferase activity"/>
    <property type="evidence" value="ECO:0007669"/>
    <property type="project" value="InterPro"/>
</dbReference>
<keyword evidence="1" id="KW-0560">Oxidoreductase</keyword>
<dbReference type="EMBL" id="CP012418">
    <property type="protein sequence ID" value="AOE49551.1"/>
    <property type="molecule type" value="Genomic_DNA"/>
</dbReference>
<evidence type="ECO:0000313" key="4">
    <source>
        <dbReference type="EMBL" id="AOE49551.1"/>
    </source>
</evidence>
<gene>
    <name evidence="4" type="ORF">KS2013_829</name>
</gene>
<dbReference type="InterPro" id="IPR047785">
    <property type="entry name" value="tRNA_MNMC2"/>
</dbReference>
<dbReference type="Pfam" id="PF05430">
    <property type="entry name" value="Methyltransf_30"/>
    <property type="match status" value="1"/>
</dbReference>
<accession>A0A1B3B9R2</accession>
<dbReference type="Gene3D" id="3.40.50.150">
    <property type="entry name" value="Vaccinia Virus protein VP39"/>
    <property type="match status" value="1"/>
</dbReference>
<dbReference type="KEGG" id="ksd:KS2013_829"/>
<dbReference type="Gene3D" id="3.50.50.60">
    <property type="entry name" value="FAD/NAD(P)-binding domain"/>
    <property type="match status" value="1"/>
</dbReference>
<dbReference type="SUPFAM" id="SSF51971">
    <property type="entry name" value="Nucleotide-binding domain"/>
    <property type="match status" value="1"/>
</dbReference>
<dbReference type="PANTHER" id="PTHR13847">
    <property type="entry name" value="SARCOSINE DEHYDROGENASE-RELATED"/>
    <property type="match status" value="1"/>
</dbReference>
<proteinExistence type="predicted"/>
<reference evidence="5" key="1">
    <citation type="submission" date="2015-08" db="EMBL/GenBank/DDBJ databases">
        <authorList>
            <person name="Kim K.M."/>
        </authorList>
    </citation>
    <scope>NUCLEOTIDE SEQUENCE [LARGE SCALE GENOMIC DNA]</scope>
    <source>
        <strain evidence="5">KCTC 23892</strain>
    </source>
</reference>
<feature type="domain" description="FAD dependent oxidoreductase" evidence="2">
    <location>
        <begin position="292"/>
        <end position="607"/>
    </location>
</feature>
<dbReference type="GO" id="GO:0005737">
    <property type="term" value="C:cytoplasm"/>
    <property type="evidence" value="ECO:0007669"/>
    <property type="project" value="TreeGrafter"/>
</dbReference>
<evidence type="ECO:0000313" key="5">
    <source>
        <dbReference type="Proteomes" id="UP000094147"/>
    </source>
</evidence>
<evidence type="ECO:0000259" key="2">
    <source>
        <dbReference type="Pfam" id="PF01266"/>
    </source>
</evidence>
<dbReference type="STRING" id="1144748.KS2013_829"/>
<organism evidence="4 5">
    <name type="scientific">Kangiella sediminilitoris</name>
    <dbReference type="NCBI Taxonomy" id="1144748"/>
    <lineage>
        <taxon>Bacteria</taxon>
        <taxon>Pseudomonadati</taxon>
        <taxon>Pseudomonadota</taxon>
        <taxon>Gammaproteobacteria</taxon>
        <taxon>Kangiellales</taxon>
        <taxon>Kangiellaceae</taxon>
        <taxon>Kangiella</taxon>
    </lineage>
</organism>
<evidence type="ECO:0000256" key="1">
    <source>
        <dbReference type="ARBA" id="ARBA00023002"/>
    </source>
</evidence>
<dbReference type="InterPro" id="IPR008471">
    <property type="entry name" value="MnmC-like_methylTransf"/>
</dbReference>
<dbReference type="InterPro" id="IPR036188">
    <property type="entry name" value="FAD/NAD-bd_sf"/>
</dbReference>
<dbReference type="NCBIfam" id="NF033855">
    <property type="entry name" value="tRNA_MNMC2"/>
    <property type="match status" value="1"/>
</dbReference>
<dbReference type="PATRIC" id="fig|1144748.3.peg.839"/>
<dbReference type="Pfam" id="PF01266">
    <property type="entry name" value="DAO"/>
    <property type="match status" value="1"/>
</dbReference>
<sequence>MHNAFLGVKPAVIEWRRFNPEKHQWLIAERRHIDEANQQLAPYSPDFDDIYFNPENGIAESEHVFLQGNDLEQRFNDVHQDTNKKSFNIFETGFGTGLNFLLTAQLWQSTQNKPSNSELHFWSVEQFPISPDDLRTIYRVLGLESELTQSLIEQYPDALPGVHAIPVAPGITLHLVLLPLDKALREIAVPESFAFDAWFLDGFAPSKNPEMWAKGLLHFMALNSKKGSTLATFTVAAVLRKPLPHYGFRIQKRPGFGRKREMLTATFDDKELSPPKPTLADDYVIKHSKANKVAVIGAGLAGCATAYQLLQQGIEVHLFDKEATIGASATNMPSLVALPIMSIDHNAYSQLAFTGFEHLRSFIRQYPGLAKNHFAHQLSNKKYSQFHLEQYETTYSAQTWASSMYKFEPIAIGQTGVEGLKIPAIQVNGPEFCQVLIKELAEDNIHLNNKIQNPEQLDGFDHVIICSGYQLPKISLSQQLPQISPMRGQLTTLKTKLSHQTPVNHDGHLTHFDNKLVIGATFERSSDDTIRREDSLRNIEKVNKRFGLGIKEKDIATEHPGIRATSYDRFPFCGYLTRNQKQSIWVNYGYGARGLCFALLCGEVITNAILGNPSPLTKTLLSRITPRRTF</sequence>
<dbReference type="InterPro" id="IPR006076">
    <property type="entry name" value="FAD-dep_OxRdtase"/>
</dbReference>
<feature type="domain" description="MnmC-like methyltransferase" evidence="3">
    <location>
        <begin position="145"/>
        <end position="266"/>
    </location>
</feature>
<dbReference type="AlphaFoldDB" id="A0A1B3B9R2"/>